<dbReference type="RefSeq" id="WP_089908528.1">
    <property type="nucleotide sequence ID" value="NZ_FOBB01000002.1"/>
</dbReference>
<evidence type="ECO:0000313" key="9">
    <source>
        <dbReference type="Proteomes" id="UP000198984"/>
    </source>
</evidence>
<keyword evidence="5" id="KW-0732">Signal</keyword>
<dbReference type="SUPFAM" id="SSF51445">
    <property type="entry name" value="(Trans)glycosidases"/>
    <property type="match status" value="1"/>
</dbReference>
<name>A0A1H7P7B6_9BACT</name>
<dbReference type="InterPro" id="IPR013780">
    <property type="entry name" value="Glyco_hydro_b"/>
</dbReference>
<dbReference type="Pfam" id="PF21365">
    <property type="entry name" value="Glyco_hydro_31_3rd"/>
    <property type="match status" value="1"/>
</dbReference>
<dbReference type="EMBL" id="FOBB01000002">
    <property type="protein sequence ID" value="SEL31526.1"/>
    <property type="molecule type" value="Genomic_DNA"/>
</dbReference>
<evidence type="ECO:0000256" key="2">
    <source>
        <dbReference type="ARBA" id="ARBA00022801"/>
    </source>
</evidence>
<evidence type="ECO:0000256" key="3">
    <source>
        <dbReference type="ARBA" id="ARBA00023295"/>
    </source>
</evidence>
<dbReference type="InterPro" id="IPR000322">
    <property type="entry name" value="Glyco_hydro_31_TIM"/>
</dbReference>
<organism evidence="8 9">
    <name type="scientific">Chitinophaga rupis</name>
    <dbReference type="NCBI Taxonomy" id="573321"/>
    <lineage>
        <taxon>Bacteria</taxon>
        <taxon>Pseudomonadati</taxon>
        <taxon>Bacteroidota</taxon>
        <taxon>Chitinophagia</taxon>
        <taxon>Chitinophagales</taxon>
        <taxon>Chitinophagaceae</taxon>
        <taxon>Chitinophaga</taxon>
    </lineage>
</organism>
<protein>
    <submittedName>
        <fullName evidence="8">Alpha-glucosidase</fullName>
    </submittedName>
</protein>
<proteinExistence type="inferred from homology"/>
<sequence>MTILKFTKHIIAASLMILPLFSAAQQGGQKHIKLLKGERWYGGTVDEGNLAPYEPGYKFDLSGNNNGNQSAPLLVSTAGRYIWSNQPFKFMLSENELLISDNSDSVNIYNAGKTLSDAFTSASNKHFKASGQMPDSLLFTRPQYNTWIELVYNQNQPDILKYAHAIIDNGFPPGVLMIDDNWADYYGKFQFRKDRFPDAKQMILELHQLGFKVMIWVSPFISPDTEIFRELNDDRYLIMDSKGNKALRWKDATQPAIISWWNGYSACLDFTNSGAQTWYKKQLDNMSSQYGVDGFKFDAGDIEFYTGNILTYEKKNANEQCELWGVFGTYYKLNEYRAMWKRGGQPLAERLRDKKHNWNDLKKLIPNMIAAGLLGYQFTCPDMIGGGEYGSFIGLANFDQDLVVRSAECSALMPMMQFSVAPWRILDKEHLAAVKKAVALRKKYTPYILQTVSASAKSGEPVVRCMEYVFPNQGLSAVKDQFMLGDRLMVAPVLDKTSTRTVLFPKGKWVGQDGKVFTGPLKAVIQAPIGELPAFDRID</sequence>
<dbReference type="OrthoDB" id="176168at2"/>
<evidence type="ECO:0000313" key="8">
    <source>
        <dbReference type="EMBL" id="SEL31526.1"/>
    </source>
</evidence>
<feature type="chain" id="PRO_5011651379" evidence="5">
    <location>
        <begin position="25"/>
        <end position="539"/>
    </location>
</feature>
<dbReference type="SUPFAM" id="SSF51011">
    <property type="entry name" value="Glycosyl hydrolase domain"/>
    <property type="match status" value="1"/>
</dbReference>
<reference evidence="8 9" key="1">
    <citation type="submission" date="2016-10" db="EMBL/GenBank/DDBJ databases">
        <authorList>
            <person name="de Groot N.N."/>
        </authorList>
    </citation>
    <scope>NUCLEOTIDE SEQUENCE [LARGE SCALE GENOMIC DNA]</scope>
    <source>
        <strain evidence="8 9">DSM 21039</strain>
    </source>
</reference>
<dbReference type="InterPro" id="IPR050985">
    <property type="entry name" value="Alpha-glycosidase_related"/>
</dbReference>
<evidence type="ECO:0000256" key="4">
    <source>
        <dbReference type="RuleBase" id="RU361185"/>
    </source>
</evidence>
<feature type="domain" description="Glycoside hydrolase family 31 TIM barrel" evidence="6">
    <location>
        <begin position="152"/>
        <end position="449"/>
    </location>
</feature>
<dbReference type="GO" id="GO:0005975">
    <property type="term" value="P:carbohydrate metabolic process"/>
    <property type="evidence" value="ECO:0007669"/>
    <property type="project" value="InterPro"/>
</dbReference>
<dbReference type="Gene3D" id="3.20.20.80">
    <property type="entry name" value="Glycosidases"/>
    <property type="match status" value="1"/>
</dbReference>
<dbReference type="CDD" id="cd06592">
    <property type="entry name" value="GH31_NET37"/>
    <property type="match status" value="1"/>
</dbReference>
<dbReference type="STRING" id="573321.SAMN04488505_10216"/>
<feature type="signal peptide" evidence="5">
    <location>
        <begin position="1"/>
        <end position="24"/>
    </location>
</feature>
<dbReference type="PANTHER" id="PTHR43053:SF4">
    <property type="entry name" value="MYOGENESIS-REGULATING GLYCOSIDASE"/>
    <property type="match status" value="1"/>
</dbReference>
<dbReference type="InterPro" id="IPR048395">
    <property type="entry name" value="Glyco_hydro_31_C"/>
</dbReference>
<gene>
    <name evidence="8" type="ORF">SAMN04488505_10216</name>
</gene>
<dbReference type="PANTHER" id="PTHR43053">
    <property type="entry name" value="GLYCOSIDASE FAMILY 31"/>
    <property type="match status" value="1"/>
</dbReference>
<feature type="domain" description="Glycosyl hydrolase family 31 C-terminal" evidence="7">
    <location>
        <begin position="459"/>
        <end position="535"/>
    </location>
</feature>
<keyword evidence="9" id="KW-1185">Reference proteome</keyword>
<dbReference type="Gene3D" id="2.60.40.1180">
    <property type="entry name" value="Golgi alpha-mannosidase II"/>
    <property type="match status" value="1"/>
</dbReference>
<evidence type="ECO:0000259" key="7">
    <source>
        <dbReference type="Pfam" id="PF21365"/>
    </source>
</evidence>
<keyword evidence="2 4" id="KW-0378">Hydrolase</keyword>
<dbReference type="Pfam" id="PF01055">
    <property type="entry name" value="Glyco_hydro_31_2nd"/>
    <property type="match status" value="1"/>
</dbReference>
<dbReference type="GO" id="GO:0004553">
    <property type="term" value="F:hydrolase activity, hydrolyzing O-glycosyl compounds"/>
    <property type="evidence" value="ECO:0007669"/>
    <property type="project" value="InterPro"/>
</dbReference>
<comment type="similarity">
    <text evidence="1 4">Belongs to the glycosyl hydrolase 31 family.</text>
</comment>
<keyword evidence="3 4" id="KW-0326">Glycosidase</keyword>
<evidence type="ECO:0000256" key="5">
    <source>
        <dbReference type="SAM" id="SignalP"/>
    </source>
</evidence>
<dbReference type="Proteomes" id="UP000198984">
    <property type="component" value="Unassembled WGS sequence"/>
</dbReference>
<evidence type="ECO:0000259" key="6">
    <source>
        <dbReference type="Pfam" id="PF01055"/>
    </source>
</evidence>
<accession>A0A1H7P7B6</accession>
<dbReference type="AlphaFoldDB" id="A0A1H7P7B6"/>
<evidence type="ECO:0000256" key="1">
    <source>
        <dbReference type="ARBA" id="ARBA00007806"/>
    </source>
</evidence>
<dbReference type="InterPro" id="IPR017853">
    <property type="entry name" value="GH"/>
</dbReference>